<gene>
    <name evidence="5" type="ORF">KSP40_PGU008108</name>
</gene>
<dbReference type="InterPro" id="IPR036770">
    <property type="entry name" value="Ankyrin_rpt-contain_sf"/>
</dbReference>
<feature type="region of interest" description="Disordered" evidence="4">
    <location>
        <begin position="172"/>
        <end position="224"/>
    </location>
</feature>
<organism evidence="5 6">
    <name type="scientific">Platanthera guangdongensis</name>
    <dbReference type="NCBI Taxonomy" id="2320717"/>
    <lineage>
        <taxon>Eukaryota</taxon>
        <taxon>Viridiplantae</taxon>
        <taxon>Streptophyta</taxon>
        <taxon>Embryophyta</taxon>
        <taxon>Tracheophyta</taxon>
        <taxon>Spermatophyta</taxon>
        <taxon>Magnoliopsida</taxon>
        <taxon>Liliopsida</taxon>
        <taxon>Asparagales</taxon>
        <taxon>Orchidaceae</taxon>
        <taxon>Orchidoideae</taxon>
        <taxon>Orchideae</taxon>
        <taxon>Orchidinae</taxon>
        <taxon>Platanthera</taxon>
    </lineage>
</organism>
<keyword evidence="1" id="KW-0677">Repeat</keyword>
<evidence type="ECO:0000256" key="1">
    <source>
        <dbReference type="ARBA" id="ARBA00022737"/>
    </source>
</evidence>
<dbReference type="PRINTS" id="PR01415">
    <property type="entry name" value="ANKYRIN"/>
</dbReference>
<accession>A0ABR2LP25</accession>
<evidence type="ECO:0000313" key="6">
    <source>
        <dbReference type="Proteomes" id="UP001412067"/>
    </source>
</evidence>
<dbReference type="Pfam" id="PF12796">
    <property type="entry name" value="Ank_2"/>
    <property type="match status" value="1"/>
</dbReference>
<evidence type="ECO:0000256" key="3">
    <source>
        <dbReference type="PROSITE-ProRule" id="PRU00023"/>
    </source>
</evidence>
<keyword evidence="6" id="KW-1185">Reference proteome</keyword>
<comment type="caution">
    <text evidence="5">The sequence shown here is derived from an EMBL/GenBank/DDBJ whole genome shotgun (WGS) entry which is preliminary data.</text>
</comment>
<protein>
    <recommendedName>
        <fullName evidence="7">Ankyrin repeat domain-containing protein</fullName>
    </recommendedName>
</protein>
<feature type="compositionally biased region" description="Basic and acidic residues" evidence="4">
    <location>
        <begin position="180"/>
        <end position="195"/>
    </location>
</feature>
<dbReference type="SMART" id="SM00248">
    <property type="entry name" value="ANK"/>
    <property type="match status" value="4"/>
</dbReference>
<dbReference type="Proteomes" id="UP001412067">
    <property type="component" value="Unassembled WGS sequence"/>
</dbReference>
<feature type="repeat" description="ANK" evidence="3">
    <location>
        <begin position="80"/>
        <end position="112"/>
    </location>
</feature>
<dbReference type="Gene3D" id="1.25.40.20">
    <property type="entry name" value="Ankyrin repeat-containing domain"/>
    <property type="match status" value="1"/>
</dbReference>
<dbReference type="PANTHER" id="PTHR24171:SF8">
    <property type="entry name" value="BRCA1-ASSOCIATED RING DOMAIN PROTEIN 1"/>
    <property type="match status" value="1"/>
</dbReference>
<evidence type="ECO:0008006" key="7">
    <source>
        <dbReference type="Google" id="ProtNLM"/>
    </source>
</evidence>
<dbReference type="PROSITE" id="PS50088">
    <property type="entry name" value="ANK_REPEAT"/>
    <property type="match status" value="3"/>
</dbReference>
<dbReference type="SUPFAM" id="SSF48403">
    <property type="entry name" value="Ankyrin repeat"/>
    <property type="match status" value="1"/>
</dbReference>
<feature type="repeat" description="ANK" evidence="3">
    <location>
        <begin position="113"/>
        <end position="145"/>
    </location>
</feature>
<keyword evidence="2 3" id="KW-0040">ANK repeat</keyword>
<proteinExistence type="predicted"/>
<dbReference type="EMBL" id="JBBWWR010000017">
    <property type="protein sequence ID" value="KAK8945970.1"/>
    <property type="molecule type" value="Genomic_DNA"/>
</dbReference>
<evidence type="ECO:0000256" key="4">
    <source>
        <dbReference type="SAM" id="MobiDB-lite"/>
    </source>
</evidence>
<feature type="repeat" description="ANK" evidence="3">
    <location>
        <begin position="47"/>
        <end position="79"/>
    </location>
</feature>
<dbReference type="Pfam" id="PF13637">
    <property type="entry name" value="Ank_4"/>
    <property type="match status" value="1"/>
</dbReference>
<evidence type="ECO:0000256" key="2">
    <source>
        <dbReference type="ARBA" id="ARBA00023043"/>
    </source>
</evidence>
<dbReference type="PROSITE" id="PS50297">
    <property type="entry name" value="ANK_REP_REGION"/>
    <property type="match status" value="3"/>
</dbReference>
<name>A0ABR2LP25_9ASPA</name>
<sequence>MGNPRSVQKKNTGADSELHAAARAGDLRAVESICSSDPLAVNSRDKHSRTPLHLAAWSGYPEIVSYLCNHKADARASAADDTSAIHFASQKGHVEVVKVLISFGVSAKSATRKGMTPLHFAIQGSHFELVKYLIRKGANLDTKNKSGDTPLDLVKSEEMRLFIAKCVDSPNSRDQVGVNKADEPPSKLPEREGNKNTDGIDGSEKRKGEDVLDQNPTDAKKMKVPLAHLVAEDDLKEEEL</sequence>
<dbReference type="PANTHER" id="PTHR24171">
    <property type="entry name" value="ANKYRIN REPEAT DOMAIN-CONTAINING PROTEIN 39-RELATED"/>
    <property type="match status" value="1"/>
</dbReference>
<dbReference type="InterPro" id="IPR002110">
    <property type="entry name" value="Ankyrin_rpt"/>
</dbReference>
<reference evidence="5 6" key="1">
    <citation type="journal article" date="2022" name="Nat. Plants">
        <title>Genomes of leafy and leafless Platanthera orchids illuminate the evolution of mycoheterotrophy.</title>
        <authorList>
            <person name="Li M.H."/>
            <person name="Liu K.W."/>
            <person name="Li Z."/>
            <person name="Lu H.C."/>
            <person name="Ye Q.L."/>
            <person name="Zhang D."/>
            <person name="Wang J.Y."/>
            <person name="Li Y.F."/>
            <person name="Zhong Z.M."/>
            <person name="Liu X."/>
            <person name="Yu X."/>
            <person name="Liu D.K."/>
            <person name="Tu X.D."/>
            <person name="Liu B."/>
            <person name="Hao Y."/>
            <person name="Liao X.Y."/>
            <person name="Jiang Y.T."/>
            <person name="Sun W.H."/>
            <person name="Chen J."/>
            <person name="Chen Y.Q."/>
            <person name="Ai Y."/>
            <person name="Zhai J.W."/>
            <person name="Wu S.S."/>
            <person name="Zhou Z."/>
            <person name="Hsiao Y.Y."/>
            <person name="Wu W.L."/>
            <person name="Chen Y.Y."/>
            <person name="Lin Y.F."/>
            <person name="Hsu J.L."/>
            <person name="Li C.Y."/>
            <person name="Wang Z.W."/>
            <person name="Zhao X."/>
            <person name="Zhong W.Y."/>
            <person name="Ma X.K."/>
            <person name="Ma L."/>
            <person name="Huang J."/>
            <person name="Chen G.Z."/>
            <person name="Huang M.Z."/>
            <person name="Huang L."/>
            <person name="Peng D.H."/>
            <person name="Luo Y.B."/>
            <person name="Zou S.Q."/>
            <person name="Chen S.P."/>
            <person name="Lan S."/>
            <person name="Tsai W.C."/>
            <person name="Van de Peer Y."/>
            <person name="Liu Z.J."/>
        </authorList>
    </citation>
    <scope>NUCLEOTIDE SEQUENCE [LARGE SCALE GENOMIC DNA]</scope>
    <source>
        <strain evidence="5">Lor288</strain>
    </source>
</reference>
<evidence type="ECO:0000313" key="5">
    <source>
        <dbReference type="EMBL" id="KAK8945970.1"/>
    </source>
</evidence>